<dbReference type="AlphaFoldDB" id="A0A517TW37"/>
<evidence type="ECO:0000313" key="2">
    <source>
        <dbReference type="EMBL" id="QDT72588.1"/>
    </source>
</evidence>
<keyword evidence="1" id="KW-0175">Coiled coil</keyword>
<dbReference type="KEGG" id="llh:I41_17680"/>
<organism evidence="2 3">
    <name type="scientific">Lacipirellula limnantheis</name>
    <dbReference type="NCBI Taxonomy" id="2528024"/>
    <lineage>
        <taxon>Bacteria</taxon>
        <taxon>Pseudomonadati</taxon>
        <taxon>Planctomycetota</taxon>
        <taxon>Planctomycetia</taxon>
        <taxon>Pirellulales</taxon>
        <taxon>Lacipirellulaceae</taxon>
        <taxon>Lacipirellula</taxon>
    </lineage>
</organism>
<gene>
    <name evidence="2" type="ORF">I41_17680</name>
</gene>
<dbReference type="SUPFAM" id="SSF63829">
    <property type="entry name" value="Calcium-dependent phosphotriesterase"/>
    <property type="match status" value="1"/>
</dbReference>
<accession>A0A517TW37</accession>
<evidence type="ECO:0008006" key="4">
    <source>
        <dbReference type="Google" id="ProtNLM"/>
    </source>
</evidence>
<keyword evidence="3" id="KW-1185">Reference proteome</keyword>
<feature type="coiled-coil region" evidence="1">
    <location>
        <begin position="157"/>
        <end position="242"/>
    </location>
</feature>
<dbReference type="EMBL" id="CP036339">
    <property type="protein sequence ID" value="QDT72588.1"/>
    <property type="molecule type" value="Genomic_DNA"/>
</dbReference>
<evidence type="ECO:0000256" key="1">
    <source>
        <dbReference type="SAM" id="Coils"/>
    </source>
</evidence>
<name>A0A517TW37_9BACT</name>
<dbReference type="InterPro" id="IPR011042">
    <property type="entry name" value="6-blade_b-propeller_TolB-like"/>
</dbReference>
<sequence length="453" mass="48577">MAIKRPFERLVVGIALMASVESTALAETALDEQAVVEVAATADEANDKDDATGEEPTHKQSALININAEGLPQASVQCFCLLGDDRLLAGCSGAKNEIRVFDDQGTYVESFDLPVAPEAINIAPDGTILAAGEGELLRLSADGKVLATAESPHAAAIRDAKEEVRKQTIEQHQEQANMLPQMLEAYDSAMKELEKQIAQLEEQGEDGKDQLRASKEMMESYKQAKEQMKEEYGDNAKELTEEQVEEMVTSAIQYKLKVASISSDGEAVFVACGMPAGYGYAVWKLTPDFTDGKEIVSGLSGCCGQMDVQANADGVFVAENSRKRVRRFDPEGESVCDWGKASEGIDGFGSCCNPMNLAFGANGSVYTAEDTTGRIKRYSNDGKLLSVVGAADVVPGCKKVSIGVDSTGDRVYMLDITRNNVAVLSRVNPDPKEPLANATSASGNFLLKLFGLE</sequence>
<reference evidence="2 3" key="1">
    <citation type="submission" date="2019-02" db="EMBL/GenBank/DDBJ databases">
        <title>Deep-cultivation of Planctomycetes and their phenomic and genomic characterization uncovers novel biology.</title>
        <authorList>
            <person name="Wiegand S."/>
            <person name="Jogler M."/>
            <person name="Boedeker C."/>
            <person name="Pinto D."/>
            <person name="Vollmers J."/>
            <person name="Rivas-Marin E."/>
            <person name="Kohn T."/>
            <person name="Peeters S.H."/>
            <person name="Heuer A."/>
            <person name="Rast P."/>
            <person name="Oberbeckmann S."/>
            <person name="Bunk B."/>
            <person name="Jeske O."/>
            <person name="Meyerdierks A."/>
            <person name="Storesund J.E."/>
            <person name="Kallscheuer N."/>
            <person name="Luecker S."/>
            <person name="Lage O.M."/>
            <person name="Pohl T."/>
            <person name="Merkel B.J."/>
            <person name="Hornburger P."/>
            <person name="Mueller R.-W."/>
            <person name="Bruemmer F."/>
            <person name="Labrenz M."/>
            <person name="Spormann A.M."/>
            <person name="Op den Camp H."/>
            <person name="Overmann J."/>
            <person name="Amann R."/>
            <person name="Jetten M.S.M."/>
            <person name="Mascher T."/>
            <person name="Medema M.H."/>
            <person name="Devos D.P."/>
            <person name="Kaster A.-K."/>
            <person name="Ovreas L."/>
            <person name="Rohde M."/>
            <person name="Galperin M.Y."/>
            <person name="Jogler C."/>
        </authorList>
    </citation>
    <scope>NUCLEOTIDE SEQUENCE [LARGE SCALE GENOMIC DNA]</scope>
    <source>
        <strain evidence="2 3">I41</strain>
    </source>
</reference>
<dbReference type="Gene3D" id="2.120.10.30">
    <property type="entry name" value="TolB, C-terminal domain"/>
    <property type="match status" value="1"/>
</dbReference>
<evidence type="ECO:0000313" key="3">
    <source>
        <dbReference type="Proteomes" id="UP000317909"/>
    </source>
</evidence>
<protein>
    <recommendedName>
        <fullName evidence="4">SMP-30/Gluconolaconase/LRE-like region</fullName>
    </recommendedName>
</protein>
<proteinExistence type="predicted"/>
<dbReference type="Proteomes" id="UP000317909">
    <property type="component" value="Chromosome"/>
</dbReference>